<feature type="compositionally biased region" description="Low complexity" evidence="4">
    <location>
        <begin position="148"/>
        <end position="173"/>
    </location>
</feature>
<dbReference type="STRING" id="471853.Bcav_2643"/>
<keyword evidence="1 2" id="KW-0238">DNA-binding</keyword>
<dbReference type="HOGENOM" id="CLU_078758_1_3_11"/>
<feature type="region of interest" description="Disordered" evidence="4">
    <location>
        <begin position="116"/>
        <end position="173"/>
    </location>
</feature>
<dbReference type="InterPro" id="IPR012340">
    <property type="entry name" value="NA-bd_OB-fold"/>
</dbReference>
<dbReference type="eggNOG" id="COG0629">
    <property type="taxonomic scope" value="Bacteria"/>
</dbReference>
<dbReference type="CDD" id="cd04496">
    <property type="entry name" value="SSB_OBF"/>
    <property type="match status" value="1"/>
</dbReference>
<dbReference type="RefSeq" id="WP_015883128.1">
    <property type="nucleotide sequence ID" value="NC_012669.1"/>
</dbReference>
<reference evidence="5 6" key="1">
    <citation type="journal article" date="2009" name="Stand. Genomic Sci.">
        <title>Complete genome sequence of Beutenbergia cavernae type strain (HKI 0122).</title>
        <authorList>
            <person name="Land M."/>
            <person name="Pukall R."/>
            <person name="Abt B."/>
            <person name="Goker M."/>
            <person name="Rohde M."/>
            <person name="Glavina Del Rio T."/>
            <person name="Tice H."/>
            <person name="Copeland A."/>
            <person name="Cheng J.F."/>
            <person name="Lucas S."/>
            <person name="Chen F."/>
            <person name="Nolan M."/>
            <person name="Bruce D."/>
            <person name="Goodwin L."/>
            <person name="Pitluck S."/>
            <person name="Ivanova N."/>
            <person name="Mavromatis K."/>
            <person name="Ovchinnikova G."/>
            <person name="Pati A."/>
            <person name="Chen A."/>
            <person name="Palaniappan K."/>
            <person name="Hauser L."/>
            <person name="Chang Y.J."/>
            <person name="Jefferies C.C."/>
            <person name="Saunders E."/>
            <person name="Brettin T."/>
            <person name="Detter J.C."/>
            <person name="Han C."/>
            <person name="Chain P."/>
            <person name="Bristow J."/>
            <person name="Eisen J.A."/>
            <person name="Markowitz V."/>
            <person name="Hugenholtz P."/>
            <person name="Kyrpides N.C."/>
            <person name="Klenk H.P."/>
            <person name="Lapidus A."/>
        </authorList>
    </citation>
    <scope>NUCLEOTIDE SEQUENCE [LARGE SCALE GENOMIC DNA]</scope>
    <source>
        <strain evidence="6">ATCC BAA-8 / DSM 12333 / NBRC 16432</strain>
    </source>
</reference>
<dbReference type="Proteomes" id="UP000007962">
    <property type="component" value="Chromosome"/>
</dbReference>
<dbReference type="Gene3D" id="2.40.50.140">
    <property type="entry name" value="Nucleic acid-binding proteins"/>
    <property type="match status" value="1"/>
</dbReference>
<evidence type="ECO:0000313" key="6">
    <source>
        <dbReference type="Proteomes" id="UP000007962"/>
    </source>
</evidence>
<organism evidence="5 6">
    <name type="scientific">Beutenbergia cavernae (strain ATCC BAA-8 / DSM 12333 / CCUG 43141 / JCM 11478 / NBRC 16432 / NCIMB 13614 / HKI 0122)</name>
    <dbReference type="NCBI Taxonomy" id="471853"/>
    <lineage>
        <taxon>Bacteria</taxon>
        <taxon>Bacillati</taxon>
        <taxon>Actinomycetota</taxon>
        <taxon>Actinomycetes</taxon>
        <taxon>Micrococcales</taxon>
        <taxon>Beutenbergiaceae</taxon>
        <taxon>Beutenbergia</taxon>
    </lineage>
</organism>
<dbReference type="KEGG" id="bcv:Bcav_2643"/>
<evidence type="ECO:0000313" key="5">
    <source>
        <dbReference type="EMBL" id="ACQ80888.1"/>
    </source>
</evidence>
<dbReference type="InterPro" id="IPR011344">
    <property type="entry name" value="ssDNA-bd"/>
</dbReference>
<dbReference type="GO" id="GO:0003697">
    <property type="term" value="F:single-stranded DNA binding"/>
    <property type="evidence" value="ECO:0007669"/>
    <property type="project" value="InterPro"/>
</dbReference>
<dbReference type="GO" id="GO:0009295">
    <property type="term" value="C:nucleoid"/>
    <property type="evidence" value="ECO:0007669"/>
    <property type="project" value="TreeGrafter"/>
</dbReference>
<evidence type="ECO:0000256" key="3">
    <source>
        <dbReference type="RuleBase" id="RU000524"/>
    </source>
</evidence>
<dbReference type="NCBIfam" id="TIGR00621">
    <property type="entry name" value="ssb"/>
    <property type="match status" value="1"/>
</dbReference>
<dbReference type="SUPFAM" id="SSF50249">
    <property type="entry name" value="Nucleic acid-binding proteins"/>
    <property type="match status" value="1"/>
</dbReference>
<gene>
    <name evidence="5" type="ordered locus">Bcav_2643</name>
</gene>
<dbReference type="GO" id="GO:0006260">
    <property type="term" value="P:DNA replication"/>
    <property type="evidence" value="ECO:0007669"/>
    <property type="project" value="InterPro"/>
</dbReference>
<protein>
    <recommendedName>
        <fullName evidence="3">Single-stranded DNA-binding protein</fullName>
    </recommendedName>
</protein>
<evidence type="ECO:0000256" key="4">
    <source>
        <dbReference type="SAM" id="MobiDB-lite"/>
    </source>
</evidence>
<evidence type="ECO:0000256" key="2">
    <source>
        <dbReference type="PROSITE-ProRule" id="PRU00252"/>
    </source>
</evidence>
<dbReference type="AlphaFoldDB" id="C5BXK5"/>
<dbReference type="PANTHER" id="PTHR10302:SF0">
    <property type="entry name" value="SINGLE-STRANDED DNA-BINDING PROTEIN, MITOCHONDRIAL"/>
    <property type="match status" value="1"/>
</dbReference>
<dbReference type="EMBL" id="CP001618">
    <property type="protein sequence ID" value="ACQ80888.1"/>
    <property type="molecule type" value="Genomic_DNA"/>
</dbReference>
<dbReference type="PROSITE" id="PS50935">
    <property type="entry name" value="SSB"/>
    <property type="match status" value="1"/>
</dbReference>
<sequence>MKNDIHITVSGRAGNTATLSRNGKDYAKFRLASNRRSRNAQGEWADEPTQWFTVKCWGELAHNVAASVRTGTPVLVRGVLGAETYLNGQGAEVTDQEIRANAVAVELSHGIATYAKTVREKDGAQPSPDAGDPRADDPWGGTAGGGEPADSAEPAADAEEPALANAGASEPPF</sequence>
<keyword evidence="6" id="KW-1185">Reference proteome</keyword>
<dbReference type="PANTHER" id="PTHR10302">
    <property type="entry name" value="SINGLE-STRANDED DNA-BINDING PROTEIN"/>
    <property type="match status" value="1"/>
</dbReference>
<evidence type="ECO:0000256" key="1">
    <source>
        <dbReference type="ARBA" id="ARBA00023125"/>
    </source>
</evidence>
<accession>C5BXK5</accession>
<proteinExistence type="predicted"/>
<name>C5BXK5_BEUC1</name>
<dbReference type="InterPro" id="IPR000424">
    <property type="entry name" value="Primosome_PriB/ssb"/>
</dbReference>
<dbReference type="Pfam" id="PF00436">
    <property type="entry name" value="SSB"/>
    <property type="match status" value="1"/>
</dbReference>